<dbReference type="Proteomes" id="UP000636800">
    <property type="component" value="Unassembled WGS sequence"/>
</dbReference>
<dbReference type="OrthoDB" id="10257085at2759"/>
<dbReference type="AlphaFoldDB" id="A0A835U9D6"/>
<dbReference type="PANTHER" id="PTHR36019">
    <property type="entry name" value="PLANT/PROTEIN"/>
    <property type="match status" value="1"/>
</dbReference>
<protein>
    <submittedName>
        <fullName evidence="2">Uncharacterized protein</fullName>
    </submittedName>
</protein>
<organism evidence="2 3">
    <name type="scientific">Vanilla planifolia</name>
    <name type="common">Vanilla</name>
    <dbReference type="NCBI Taxonomy" id="51239"/>
    <lineage>
        <taxon>Eukaryota</taxon>
        <taxon>Viridiplantae</taxon>
        <taxon>Streptophyta</taxon>
        <taxon>Embryophyta</taxon>
        <taxon>Tracheophyta</taxon>
        <taxon>Spermatophyta</taxon>
        <taxon>Magnoliopsida</taxon>
        <taxon>Liliopsida</taxon>
        <taxon>Asparagales</taxon>
        <taxon>Orchidaceae</taxon>
        <taxon>Vanilloideae</taxon>
        <taxon>Vanilleae</taxon>
        <taxon>Vanilla</taxon>
    </lineage>
</organism>
<name>A0A835U9D6_VANPL</name>
<evidence type="ECO:0000313" key="3">
    <source>
        <dbReference type="Proteomes" id="UP000636800"/>
    </source>
</evidence>
<accession>A0A835U9D6</accession>
<dbReference type="PANTHER" id="PTHR36019:SF3">
    <property type="entry name" value="PLANT_PROTEIN"/>
    <property type="match status" value="1"/>
</dbReference>
<dbReference type="EMBL" id="JADCNL010000014">
    <property type="protein sequence ID" value="KAG0452785.1"/>
    <property type="molecule type" value="Genomic_DNA"/>
</dbReference>
<keyword evidence="3" id="KW-1185">Reference proteome</keyword>
<evidence type="ECO:0000256" key="1">
    <source>
        <dbReference type="SAM" id="MobiDB-lite"/>
    </source>
</evidence>
<reference evidence="2 3" key="1">
    <citation type="journal article" date="2020" name="Nat. Food">
        <title>A phased Vanilla planifolia genome enables genetic improvement of flavour and production.</title>
        <authorList>
            <person name="Hasing T."/>
            <person name="Tang H."/>
            <person name="Brym M."/>
            <person name="Khazi F."/>
            <person name="Huang T."/>
            <person name="Chambers A.H."/>
        </authorList>
    </citation>
    <scope>NUCLEOTIDE SEQUENCE [LARGE SCALE GENOMIC DNA]</scope>
    <source>
        <tissue evidence="2">Leaf</tissue>
    </source>
</reference>
<proteinExistence type="predicted"/>
<feature type="region of interest" description="Disordered" evidence="1">
    <location>
        <begin position="75"/>
        <end position="107"/>
    </location>
</feature>
<feature type="compositionally biased region" description="Polar residues" evidence="1">
    <location>
        <begin position="75"/>
        <end position="84"/>
    </location>
</feature>
<evidence type="ECO:0000313" key="2">
    <source>
        <dbReference type="EMBL" id="KAG0452785.1"/>
    </source>
</evidence>
<sequence>MNLNCLLCEGGCEGGRGRGRPEAGRDLGGKHRQICRCCGFDLSWSGNLSPPPYTNLRRSTSVVPGRHGGPCKLANTASNLSNASVEPPLAPPSAAGEPRLMRSGGMRRDWSFEDLRSLRKR</sequence>
<comment type="caution">
    <text evidence="2">The sequence shown here is derived from an EMBL/GenBank/DDBJ whole genome shotgun (WGS) entry which is preliminary data.</text>
</comment>
<gene>
    <name evidence="2" type="ORF">HPP92_025449</name>
</gene>